<feature type="transmembrane region" description="Helical" evidence="7">
    <location>
        <begin position="21"/>
        <end position="37"/>
    </location>
</feature>
<dbReference type="InterPro" id="IPR002656">
    <property type="entry name" value="Acyl_transf_3_dom"/>
</dbReference>
<feature type="transmembrane region" description="Helical" evidence="7">
    <location>
        <begin position="131"/>
        <end position="149"/>
    </location>
</feature>
<evidence type="ECO:0000256" key="4">
    <source>
        <dbReference type="ARBA" id="ARBA00022692"/>
    </source>
</evidence>
<dbReference type="RefSeq" id="WP_126572474.1">
    <property type="nucleotide sequence ID" value="NZ_RXZH01000001.1"/>
</dbReference>
<evidence type="ECO:0000313" key="9">
    <source>
        <dbReference type="EMBL" id="RTZ17723.1"/>
    </source>
</evidence>
<feature type="transmembrane region" description="Helical" evidence="7">
    <location>
        <begin position="240"/>
        <end position="256"/>
    </location>
</feature>
<dbReference type="PANTHER" id="PTHR40074">
    <property type="entry name" value="O-ACETYLTRANSFERASE WECH"/>
    <property type="match status" value="1"/>
</dbReference>
<evidence type="ECO:0000313" key="10">
    <source>
        <dbReference type="Proteomes" id="UP000268973"/>
    </source>
</evidence>
<dbReference type="OrthoDB" id="8678265at2"/>
<dbReference type="Proteomes" id="UP000268973">
    <property type="component" value="Unassembled WGS sequence"/>
</dbReference>
<evidence type="ECO:0000256" key="6">
    <source>
        <dbReference type="ARBA" id="ARBA00023136"/>
    </source>
</evidence>
<evidence type="ECO:0000256" key="2">
    <source>
        <dbReference type="ARBA" id="ARBA00007400"/>
    </source>
</evidence>
<dbReference type="PANTHER" id="PTHR40074:SF2">
    <property type="entry name" value="O-ACETYLTRANSFERASE WECH"/>
    <property type="match status" value="1"/>
</dbReference>
<comment type="caution">
    <text evidence="9">The sequence shown here is derived from an EMBL/GenBank/DDBJ whole genome shotgun (WGS) entry which is preliminary data.</text>
</comment>
<evidence type="ECO:0000256" key="5">
    <source>
        <dbReference type="ARBA" id="ARBA00022989"/>
    </source>
</evidence>
<evidence type="ECO:0000256" key="3">
    <source>
        <dbReference type="ARBA" id="ARBA00022475"/>
    </source>
</evidence>
<keyword evidence="10" id="KW-1185">Reference proteome</keyword>
<evidence type="ECO:0000256" key="1">
    <source>
        <dbReference type="ARBA" id="ARBA00004651"/>
    </source>
</evidence>
<sequence>MTKSTMPVFGYMKSRNVKIDTLRGLACLLLVTYHVIGSEPQNGLRIAEGAYRELNDILAYLRMPLFTFLSGLVYAYRPFQTGAKDFLVKKARRLLLPMLIVGTAFAFLQSITPGSNASITQWYLLHIKPVAHFWFIESLFVLFVLIVLFERSKLFDTFGKFTVTFAAMSCLYLSPIDIAYFSINGTLYLAPYFFAGMAMKRYVALNKLNGNWRGLMLGSVVVTYYLVGNEIVIIDEQRSLLALVLGICSCVALMGMGLKNEFLARIGVYSYSIYIFHVFFTASSRILLLKLNVSQIELIILISLTLGVVGPIVVEKVLERFNIVRALFLGKPAWRERKKKRFSKVESPS</sequence>
<reference evidence="9 10" key="1">
    <citation type="submission" date="2018-12" db="EMBL/GenBank/DDBJ databases">
        <title>Vibrio sp. isolated from China Sea.</title>
        <authorList>
            <person name="Li Y."/>
        </authorList>
    </citation>
    <scope>NUCLEOTIDE SEQUENCE [LARGE SCALE GENOMIC DNA]</scope>
    <source>
        <strain evidence="9 10">BEI207</strain>
    </source>
</reference>
<feature type="transmembrane region" description="Helical" evidence="7">
    <location>
        <begin position="57"/>
        <end position="74"/>
    </location>
</feature>
<feature type="transmembrane region" description="Helical" evidence="7">
    <location>
        <begin position="161"/>
        <end position="181"/>
    </location>
</feature>
<name>A0A3S0MM34_9VIBR</name>
<keyword evidence="4 7" id="KW-0812">Transmembrane</keyword>
<dbReference type="Pfam" id="PF01757">
    <property type="entry name" value="Acyl_transf_3"/>
    <property type="match status" value="1"/>
</dbReference>
<protein>
    <submittedName>
        <fullName evidence="9">Acyltransferase</fullName>
    </submittedName>
</protein>
<comment type="similarity">
    <text evidence="2">Belongs to the acyltransferase 3 family.</text>
</comment>
<keyword evidence="6 7" id="KW-0472">Membrane</keyword>
<organism evidence="9 10">
    <name type="scientific">Vibrio aquaticus</name>
    <dbReference type="NCBI Taxonomy" id="2496559"/>
    <lineage>
        <taxon>Bacteria</taxon>
        <taxon>Pseudomonadati</taxon>
        <taxon>Pseudomonadota</taxon>
        <taxon>Gammaproteobacteria</taxon>
        <taxon>Vibrionales</taxon>
        <taxon>Vibrionaceae</taxon>
        <taxon>Vibrio</taxon>
    </lineage>
</organism>
<evidence type="ECO:0000259" key="8">
    <source>
        <dbReference type="Pfam" id="PF01757"/>
    </source>
</evidence>
<accession>A0A3S0MM34</accession>
<dbReference type="GO" id="GO:0005886">
    <property type="term" value="C:plasma membrane"/>
    <property type="evidence" value="ECO:0007669"/>
    <property type="project" value="UniProtKB-SubCell"/>
</dbReference>
<keyword evidence="9" id="KW-0808">Transferase</keyword>
<feature type="transmembrane region" description="Helical" evidence="7">
    <location>
        <begin position="268"/>
        <end position="288"/>
    </location>
</feature>
<evidence type="ECO:0000256" key="7">
    <source>
        <dbReference type="SAM" id="Phobius"/>
    </source>
</evidence>
<dbReference type="GO" id="GO:0016413">
    <property type="term" value="F:O-acetyltransferase activity"/>
    <property type="evidence" value="ECO:0007669"/>
    <property type="project" value="TreeGrafter"/>
</dbReference>
<keyword evidence="3" id="KW-1003">Cell membrane</keyword>
<dbReference type="EMBL" id="RXZH01000001">
    <property type="protein sequence ID" value="RTZ17723.1"/>
    <property type="molecule type" value="Genomic_DNA"/>
</dbReference>
<dbReference type="AlphaFoldDB" id="A0A3S0MM34"/>
<feature type="transmembrane region" description="Helical" evidence="7">
    <location>
        <begin position="94"/>
        <end position="111"/>
    </location>
</feature>
<feature type="transmembrane region" description="Helical" evidence="7">
    <location>
        <begin position="215"/>
        <end position="234"/>
    </location>
</feature>
<feature type="domain" description="Acyltransferase 3" evidence="8">
    <location>
        <begin position="17"/>
        <end position="309"/>
    </location>
</feature>
<dbReference type="GO" id="GO:0009246">
    <property type="term" value="P:enterobacterial common antigen biosynthetic process"/>
    <property type="evidence" value="ECO:0007669"/>
    <property type="project" value="TreeGrafter"/>
</dbReference>
<keyword evidence="5 7" id="KW-1133">Transmembrane helix</keyword>
<comment type="subcellular location">
    <subcellularLocation>
        <location evidence="1">Cell membrane</location>
        <topology evidence="1">Multi-pass membrane protein</topology>
    </subcellularLocation>
</comment>
<gene>
    <name evidence="9" type="ORF">EJ063_02760</name>
</gene>
<proteinExistence type="inferred from homology"/>
<keyword evidence="9" id="KW-0012">Acyltransferase</keyword>
<feature type="transmembrane region" description="Helical" evidence="7">
    <location>
        <begin position="294"/>
        <end position="314"/>
    </location>
</feature>